<organism evidence="2 3">
    <name type="scientific">Frankliniella fusca</name>
    <dbReference type="NCBI Taxonomy" id="407009"/>
    <lineage>
        <taxon>Eukaryota</taxon>
        <taxon>Metazoa</taxon>
        <taxon>Ecdysozoa</taxon>
        <taxon>Arthropoda</taxon>
        <taxon>Hexapoda</taxon>
        <taxon>Insecta</taxon>
        <taxon>Pterygota</taxon>
        <taxon>Neoptera</taxon>
        <taxon>Paraneoptera</taxon>
        <taxon>Thysanoptera</taxon>
        <taxon>Terebrantia</taxon>
        <taxon>Thripoidea</taxon>
        <taxon>Thripidae</taxon>
        <taxon>Frankliniella</taxon>
    </lineage>
</organism>
<protein>
    <submittedName>
        <fullName evidence="2">Ras association domain-containing protein 3</fullName>
    </submittedName>
</protein>
<accession>A0AAE1LE94</accession>
<feature type="chain" id="PRO_5042155498" evidence="1">
    <location>
        <begin position="24"/>
        <end position="193"/>
    </location>
</feature>
<reference evidence="2" key="2">
    <citation type="journal article" date="2023" name="BMC Genomics">
        <title>Pest status, molecular evolution, and epigenetic factors derived from the genome assembly of Frankliniella fusca, a thysanopteran phytovirus vector.</title>
        <authorList>
            <person name="Catto M.A."/>
            <person name="Labadie P.E."/>
            <person name="Jacobson A.L."/>
            <person name="Kennedy G.G."/>
            <person name="Srinivasan R."/>
            <person name="Hunt B.G."/>
        </authorList>
    </citation>
    <scope>NUCLEOTIDE SEQUENCE</scope>
    <source>
        <strain evidence="2">PL_HMW_Pooled</strain>
    </source>
</reference>
<gene>
    <name evidence="2" type="ORF">KUF71_024702</name>
</gene>
<keyword evidence="3" id="KW-1185">Reference proteome</keyword>
<evidence type="ECO:0000313" key="2">
    <source>
        <dbReference type="EMBL" id="KAK3915559.1"/>
    </source>
</evidence>
<dbReference type="AlphaFoldDB" id="A0AAE1LE94"/>
<sequence>MVSTARTWVIGSLLLALAVQVQAQAADGTLWRSVETCQKVVKKHVTLAESTISSTLQQLAESNSTMEALVRRWGSLVAATRPESRPLVDNCLATFHNKTETVGIRLEDALRKSLTDQVLWYDSEIFGLLTDALSEEGEAGIVQTVKSNLEPALQRFGSMAVSALKQAVKDLKKPYQTVAQCIRELELKYHPSI</sequence>
<name>A0AAE1LE94_9NEOP</name>
<reference evidence="2" key="1">
    <citation type="submission" date="2021-07" db="EMBL/GenBank/DDBJ databases">
        <authorList>
            <person name="Catto M.A."/>
            <person name="Jacobson A."/>
            <person name="Kennedy G."/>
            <person name="Labadie P."/>
            <person name="Hunt B.G."/>
            <person name="Srinivasan R."/>
        </authorList>
    </citation>
    <scope>NUCLEOTIDE SEQUENCE</scope>
    <source>
        <strain evidence="2">PL_HMW_Pooled</strain>
        <tissue evidence="2">Head</tissue>
    </source>
</reference>
<feature type="signal peptide" evidence="1">
    <location>
        <begin position="1"/>
        <end position="23"/>
    </location>
</feature>
<comment type="caution">
    <text evidence="2">The sequence shown here is derived from an EMBL/GenBank/DDBJ whole genome shotgun (WGS) entry which is preliminary data.</text>
</comment>
<evidence type="ECO:0000313" key="3">
    <source>
        <dbReference type="Proteomes" id="UP001219518"/>
    </source>
</evidence>
<dbReference type="Proteomes" id="UP001219518">
    <property type="component" value="Unassembled WGS sequence"/>
</dbReference>
<keyword evidence="1" id="KW-0732">Signal</keyword>
<proteinExistence type="predicted"/>
<evidence type="ECO:0000256" key="1">
    <source>
        <dbReference type="SAM" id="SignalP"/>
    </source>
</evidence>
<dbReference type="EMBL" id="JAHWGI010000441">
    <property type="protein sequence ID" value="KAK3915559.1"/>
    <property type="molecule type" value="Genomic_DNA"/>
</dbReference>